<dbReference type="RefSeq" id="WP_076092938.1">
    <property type="nucleotide sequence ID" value="NZ_MTHD01000002.1"/>
</dbReference>
<evidence type="ECO:0000256" key="1">
    <source>
        <dbReference type="ARBA" id="ARBA00022649"/>
    </source>
</evidence>
<dbReference type="Pfam" id="PF05016">
    <property type="entry name" value="ParE_toxin"/>
    <property type="match status" value="1"/>
</dbReference>
<evidence type="ECO:0000313" key="3">
    <source>
        <dbReference type="Proteomes" id="UP000187526"/>
    </source>
</evidence>
<name>A0A1R1I7E2_9RHOO</name>
<dbReference type="InterPro" id="IPR007712">
    <property type="entry name" value="RelE/ParE_toxin"/>
</dbReference>
<reference evidence="2 3" key="1">
    <citation type="submission" date="2016-10" db="EMBL/GenBank/DDBJ databases">
        <title>Alkaliphiles isolated from bioreactors.</title>
        <authorList>
            <person name="Salah Z."/>
            <person name="Rout S.P."/>
            <person name="Humphreys P.N."/>
        </authorList>
    </citation>
    <scope>NUCLEOTIDE SEQUENCE [LARGE SCALE GENOMIC DNA]</scope>
    <source>
        <strain evidence="2 3">ZS02</strain>
    </source>
</reference>
<protein>
    <submittedName>
        <fullName evidence="2">Plasmid stabilization protein</fullName>
    </submittedName>
</protein>
<dbReference type="OrthoDB" id="278204at2"/>
<dbReference type="AlphaFoldDB" id="A0A1R1I7E2"/>
<dbReference type="Gene3D" id="3.30.2310.20">
    <property type="entry name" value="RelE-like"/>
    <property type="match status" value="1"/>
</dbReference>
<dbReference type="EMBL" id="MTHD01000002">
    <property type="protein sequence ID" value="OMG54673.1"/>
    <property type="molecule type" value="Genomic_DNA"/>
</dbReference>
<organism evidence="2 3">
    <name type="scientific">Azonexus hydrophilus</name>
    <dbReference type="NCBI Taxonomy" id="418702"/>
    <lineage>
        <taxon>Bacteria</taxon>
        <taxon>Pseudomonadati</taxon>
        <taxon>Pseudomonadota</taxon>
        <taxon>Betaproteobacteria</taxon>
        <taxon>Rhodocyclales</taxon>
        <taxon>Azonexaceae</taxon>
        <taxon>Azonexus</taxon>
    </lineage>
</organism>
<keyword evidence="3" id="KW-1185">Reference proteome</keyword>
<sequence length="96" mass="10849">MKVIFHPGAESEFNQAIDWYEEKSSGLGREFAQEIRQAIGRAVALPLAWAEIQPGIRRVLTKRFPYGVLYSSDGACLEVLAVMHLSQKPGYWKSRP</sequence>
<dbReference type="InterPro" id="IPR035093">
    <property type="entry name" value="RelE/ParE_toxin_dom_sf"/>
</dbReference>
<proteinExistence type="predicted"/>
<keyword evidence="1" id="KW-1277">Toxin-antitoxin system</keyword>
<gene>
    <name evidence="2" type="ORF">BJN45_05500</name>
</gene>
<evidence type="ECO:0000313" key="2">
    <source>
        <dbReference type="EMBL" id="OMG54673.1"/>
    </source>
</evidence>
<dbReference type="Proteomes" id="UP000187526">
    <property type="component" value="Unassembled WGS sequence"/>
</dbReference>
<comment type="caution">
    <text evidence="2">The sequence shown here is derived from an EMBL/GenBank/DDBJ whole genome shotgun (WGS) entry which is preliminary data.</text>
</comment>
<accession>A0A1R1I7E2</accession>
<dbReference type="STRING" id="418702.BJN45_05500"/>